<evidence type="ECO:0000313" key="1">
    <source>
        <dbReference type="EMBL" id="GFT30189.1"/>
    </source>
</evidence>
<name>A0A8X6NTB3_NEPPI</name>
<protein>
    <submittedName>
        <fullName evidence="1">Uncharacterized protein</fullName>
    </submittedName>
</protein>
<dbReference type="AlphaFoldDB" id="A0A8X6NTB3"/>
<sequence length="108" mass="12094">MICKTAQRALGIEISTTCSGRNIPGAAIRKIVLFGIALKNNTNVHCTWQIVRFNQLVGETNSPFPPIRLHSSKEIESPTFLRWFRTAPSGVSKHHLWISFPYGSDSNQ</sequence>
<dbReference type="Proteomes" id="UP000887013">
    <property type="component" value="Unassembled WGS sequence"/>
</dbReference>
<evidence type="ECO:0000313" key="2">
    <source>
        <dbReference type="Proteomes" id="UP000887013"/>
    </source>
</evidence>
<dbReference type="EMBL" id="BMAW01012737">
    <property type="protein sequence ID" value="GFT30189.1"/>
    <property type="molecule type" value="Genomic_DNA"/>
</dbReference>
<organism evidence="1 2">
    <name type="scientific">Nephila pilipes</name>
    <name type="common">Giant wood spider</name>
    <name type="synonym">Nephila maculata</name>
    <dbReference type="NCBI Taxonomy" id="299642"/>
    <lineage>
        <taxon>Eukaryota</taxon>
        <taxon>Metazoa</taxon>
        <taxon>Ecdysozoa</taxon>
        <taxon>Arthropoda</taxon>
        <taxon>Chelicerata</taxon>
        <taxon>Arachnida</taxon>
        <taxon>Araneae</taxon>
        <taxon>Araneomorphae</taxon>
        <taxon>Entelegynae</taxon>
        <taxon>Araneoidea</taxon>
        <taxon>Nephilidae</taxon>
        <taxon>Nephila</taxon>
    </lineage>
</organism>
<keyword evidence="2" id="KW-1185">Reference proteome</keyword>
<gene>
    <name evidence="1" type="ORF">NPIL_551771</name>
</gene>
<comment type="caution">
    <text evidence="1">The sequence shown here is derived from an EMBL/GenBank/DDBJ whole genome shotgun (WGS) entry which is preliminary data.</text>
</comment>
<reference evidence="1" key="1">
    <citation type="submission" date="2020-08" db="EMBL/GenBank/DDBJ databases">
        <title>Multicomponent nature underlies the extraordinary mechanical properties of spider dragline silk.</title>
        <authorList>
            <person name="Kono N."/>
            <person name="Nakamura H."/>
            <person name="Mori M."/>
            <person name="Yoshida Y."/>
            <person name="Ohtoshi R."/>
            <person name="Malay A.D."/>
            <person name="Moran D.A.P."/>
            <person name="Tomita M."/>
            <person name="Numata K."/>
            <person name="Arakawa K."/>
        </authorList>
    </citation>
    <scope>NUCLEOTIDE SEQUENCE</scope>
</reference>
<accession>A0A8X6NTB3</accession>
<proteinExistence type="predicted"/>